<dbReference type="Proteomes" id="UP000811255">
    <property type="component" value="Unassembled WGS sequence"/>
</dbReference>
<proteinExistence type="predicted"/>
<evidence type="ECO:0000313" key="4">
    <source>
        <dbReference type="Proteomes" id="UP000811255"/>
    </source>
</evidence>
<dbReference type="PROSITE" id="PS51257">
    <property type="entry name" value="PROKAR_LIPOPROTEIN"/>
    <property type="match status" value="1"/>
</dbReference>
<organism evidence="3 4">
    <name type="scientific">Croceibacterium selenioxidans</name>
    <dbReference type="NCBI Taxonomy" id="2838833"/>
    <lineage>
        <taxon>Bacteria</taxon>
        <taxon>Pseudomonadati</taxon>
        <taxon>Pseudomonadota</taxon>
        <taxon>Alphaproteobacteria</taxon>
        <taxon>Sphingomonadales</taxon>
        <taxon>Erythrobacteraceae</taxon>
        <taxon>Croceibacterium</taxon>
    </lineage>
</organism>
<feature type="signal peptide" evidence="1">
    <location>
        <begin position="1"/>
        <end position="21"/>
    </location>
</feature>
<evidence type="ECO:0000256" key="1">
    <source>
        <dbReference type="SAM" id="SignalP"/>
    </source>
</evidence>
<accession>A0ABS5W0D9</accession>
<gene>
    <name evidence="3" type="ORF">KK137_02735</name>
</gene>
<evidence type="ECO:0000313" key="3">
    <source>
        <dbReference type="EMBL" id="MBT2133240.1"/>
    </source>
</evidence>
<dbReference type="InterPro" id="IPR036249">
    <property type="entry name" value="Thioredoxin-like_sf"/>
</dbReference>
<dbReference type="Gene3D" id="1.10.40.110">
    <property type="match status" value="1"/>
</dbReference>
<dbReference type="Pfam" id="PF13462">
    <property type="entry name" value="Thioredoxin_4"/>
    <property type="match status" value="1"/>
</dbReference>
<sequence length="247" mass="26038">MITIRQVSFAILAATSALALAACGEKAEEGAPKGEPIANIAAPAGTTWAETAVETPEGGFRIGNPEAPLKLVEYASHTCSHCAEFSQQGSGPLDEYVNRGIVSYEIRNLVRDSLDLTIAMLARCGTPETFHPLANQAWANFTPIMEHVQANAGAVQAAMESAPAQRFQNIAEAAGLFDFFAARGISRDQAMMCLADTAKAQKIATASQTQADELKLTGTPTFILNGKVIDGTSWEVLEAALQAAGAR</sequence>
<name>A0ABS5W0D9_9SPHN</name>
<reference evidence="3 4" key="1">
    <citation type="submission" date="2021-05" db="EMBL/GenBank/DDBJ databases">
        <title>Croceibacterium sp. LX-88 genome sequence.</title>
        <authorList>
            <person name="Luo X."/>
        </authorList>
    </citation>
    <scope>NUCLEOTIDE SEQUENCE [LARGE SCALE GENOMIC DNA]</scope>
    <source>
        <strain evidence="3 4">LX-88</strain>
    </source>
</reference>
<dbReference type="InterPro" id="IPR012336">
    <property type="entry name" value="Thioredoxin-like_fold"/>
</dbReference>
<feature type="domain" description="Thioredoxin-like fold" evidence="2">
    <location>
        <begin position="58"/>
        <end position="242"/>
    </location>
</feature>
<dbReference type="RefSeq" id="WP_214534509.1">
    <property type="nucleotide sequence ID" value="NZ_JAHFVK010000001.1"/>
</dbReference>
<comment type="caution">
    <text evidence="3">The sequence shown here is derived from an EMBL/GenBank/DDBJ whole genome shotgun (WGS) entry which is preliminary data.</text>
</comment>
<keyword evidence="4" id="KW-1185">Reference proteome</keyword>
<dbReference type="SUPFAM" id="SSF52833">
    <property type="entry name" value="Thioredoxin-like"/>
    <property type="match status" value="1"/>
</dbReference>
<dbReference type="Gene3D" id="3.40.30.10">
    <property type="entry name" value="Glutaredoxin"/>
    <property type="match status" value="1"/>
</dbReference>
<evidence type="ECO:0000259" key="2">
    <source>
        <dbReference type="Pfam" id="PF13462"/>
    </source>
</evidence>
<dbReference type="EMBL" id="JAHFVK010000001">
    <property type="protein sequence ID" value="MBT2133240.1"/>
    <property type="molecule type" value="Genomic_DNA"/>
</dbReference>
<feature type="chain" id="PRO_5045128807" evidence="1">
    <location>
        <begin position="22"/>
        <end position="247"/>
    </location>
</feature>
<keyword evidence="1" id="KW-0732">Signal</keyword>
<protein>
    <submittedName>
        <fullName evidence="3">Thioredoxin domain-containing protein</fullName>
    </submittedName>
</protein>